<evidence type="ECO:0000256" key="1">
    <source>
        <dbReference type="SAM" id="Coils"/>
    </source>
</evidence>
<dbReference type="KEGG" id="qsa:O6P43_003357"/>
<dbReference type="Proteomes" id="UP001163823">
    <property type="component" value="Chromosome 2"/>
</dbReference>
<dbReference type="PANTHER" id="PTHR33345">
    <property type="entry name" value="ADAPTER PROTEIN, PUTATIVE-RELATED"/>
    <property type="match status" value="1"/>
</dbReference>
<feature type="compositionally biased region" description="Low complexity" evidence="2">
    <location>
        <begin position="238"/>
        <end position="248"/>
    </location>
</feature>
<dbReference type="EMBL" id="JARAOO010000002">
    <property type="protein sequence ID" value="KAJ7980031.1"/>
    <property type="molecule type" value="Genomic_DNA"/>
</dbReference>
<feature type="region of interest" description="Disordered" evidence="2">
    <location>
        <begin position="218"/>
        <end position="248"/>
    </location>
</feature>
<protein>
    <submittedName>
        <fullName evidence="4">Protein OBERON 1</fullName>
    </submittedName>
</protein>
<feature type="region of interest" description="Disordered" evidence="2">
    <location>
        <begin position="151"/>
        <end position="202"/>
    </location>
</feature>
<organism evidence="4 5">
    <name type="scientific">Quillaja saponaria</name>
    <name type="common">Soap bark tree</name>
    <dbReference type="NCBI Taxonomy" id="32244"/>
    <lineage>
        <taxon>Eukaryota</taxon>
        <taxon>Viridiplantae</taxon>
        <taxon>Streptophyta</taxon>
        <taxon>Embryophyta</taxon>
        <taxon>Tracheophyta</taxon>
        <taxon>Spermatophyta</taxon>
        <taxon>Magnoliopsida</taxon>
        <taxon>eudicotyledons</taxon>
        <taxon>Gunneridae</taxon>
        <taxon>Pentapetalae</taxon>
        <taxon>rosids</taxon>
        <taxon>fabids</taxon>
        <taxon>Fabales</taxon>
        <taxon>Quillajaceae</taxon>
        <taxon>Quillaja</taxon>
    </lineage>
</organism>
<name>A0AAD7VL72_QUISA</name>
<feature type="compositionally biased region" description="Basic residues" evidence="2">
    <location>
        <begin position="174"/>
        <end position="194"/>
    </location>
</feature>
<dbReference type="AlphaFoldDB" id="A0AAD7VL72"/>
<proteinExistence type="predicted"/>
<feature type="coiled-coil region" evidence="1">
    <location>
        <begin position="383"/>
        <end position="410"/>
    </location>
</feature>
<feature type="compositionally biased region" description="Polar residues" evidence="2">
    <location>
        <begin position="25"/>
        <end position="41"/>
    </location>
</feature>
<dbReference type="InterPro" id="IPR055508">
    <property type="entry name" value="DUF7081"/>
</dbReference>
<gene>
    <name evidence="4" type="ORF">O6P43_003357</name>
</gene>
<feature type="region of interest" description="Disordered" evidence="2">
    <location>
        <begin position="22"/>
        <end position="51"/>
    </location>
</feature>
<comment type="caution">
    <text evidence="4">The sequence shown here is derived from an EMBL/GenBank/DDBJ whole genome shotgun (WGS) entry which is preliminary data.</text>
</comment>
<keyword evidence="1" id="KW-0175">Coiled coil</keyword>
<evidence type="ECO:0000313" key="5">
    <source>
        <dbReference type="Proteomes" id="UP001163823"/>
    </source>
</evidence>
<reference evidence="4" key="1">
    <citation type="journal article" date="2023" name="Science">
        <title>Elucidation of the pathway for biosynthesis of saponin adjuvants from the soapbark tree.</title>
        <authorList>
            <person name="Reed J."/>
            <person name="Orme A."/>
            <person name="El-Demerdash A."/>
            <person name="Owen C."/>
            <person name="Martin L.B.B."/>
            <person name="Misra R.C."/>
            <person name="Kikuchi S."/>
            <person name="Rejzek M."/>
            <person name="Martin A.C."/>
            <person name="Harkess A."/>
            <person name="Leebens-Mack J."/>
            <person name="Louveau T."/>
            <person name="Stephenson M.J."/>
            <person name="Osbourn A."/>
        </authorList>
    </citation>
    <scope>NUCLEOTIDE SEQUENCE</scope>
    <source>
        <strain evidence="4">S10</strain>
    </source>
</reference>
<dbReference type="Pfam" id="PF23299">
    <property type="entry name" value="DUF7081"/>
    <property type="match status" value="1"/>
</dbReference>
<keyword evidence="5" id="KW-1185">Reference proteome</keyword>
<evidence type="ECO:0000256" key="2">
    <source>
        <dbReference type="SAM" id="MobiDB-lite"/>
    </source>
</evidence>
<accession>A0AAD7VL72</accession>
<feature type="domain" description="DUF7081" evidence="3">
    <location>
        <begin position="44"/>
        <end position="135"/>
    </location>
</feature>
<dbReference type="PANTHER" id="PTHR33345:SF4">
    <property type="entry name" value="MBD DOMAIN-CONTAINING PROTEIN"/>
    <property type="match status" value="1"/>
</dbReference>
<feature type="compositionally biased region" description="Basic and acidic residues" evidence="2">
    <location>
        <begin position="153"/>
        <end position="169"/>
    </location>
</feature>
<sequence>MASSEENAPSVQIQLEKEILEDVTSDNPNGSKHMTKENTFALNPVSPGDSGRGLPYAPVDWPNPGDVWSWKVGKRTGNSGYYSDRLLYLPHRLQTASRKKHSFNSKPEVERYIRSNFPTEDLESFFSLFSWKIPSTKHRWETVEFASFPPKFPSREEKEDIENGEREEVTQITPRKRKQKAQRGLLKRQTRRSFKVSPPSYEDTDDVIDLCSNVEAMPSETNKGSSDFEADQVCSHHSSSPDSSSLAPSKLAAAKEPLLKYPFGKVADDFDDYLNSLDGILVPPSSESSLSDPAILNAAALEDEINESRKKLSSLLLFDFTSLISSNVLAELGILASKVRKDPNLDVDQLIKLKLVEEIPLISDAFLEAKGTIEQSDKFVADLEANKVKIKSLKEEYHELKDKTAPLQAEIDYKSSAMQEIDDQIAQLQLKRAEISSVIETKQKIKDELSASQMMIANTIQTVAGEIQLGYSEKPKWEMKKMNSAIREAEILARFAPLKGFSF</sequence>
<evidence type="ECO:0000259" key="3">
    <source>
        <dbReference type="Pfam" id="PF23299"/>
    </source>
</evidence>
<evidence type="ECO:0000313" key="4">
    <source>
        <dbReference type="EMBL" id="KAJ7980031.1"/>
    </source>
</evidence>